<evidence type="ECO:0000256" key="4">
    <source>
        <dbReference type="ARBA" id="ARBA00022491"/>
    </source>
</evidence>
<dbReference type="AlphaFoldDB" id="A0A506Y1R0"/>
<evidence type="ECO:0000256" key="6">
    <source>
        <dbReference type="ARBA" id="ARBA00023008"/>
    </source>
</evidence>
<evidence type="ECO:0000256" key="9">
    <source>
        <dbReference type="ARBA" id="ARBA00023163"/>
    </source>
</evidence>
<dbReference type="EMBL" id="VHQG01000002">
    <property type="protein sequence ID" value="TPW75550.1"/>
    <property type="molecule type" value="Genomic_DNA"/>
</dbReference>
<dbReference type="Pfam" id="PF02583">
    <property type="entry name" value="Trns_repr_metal"/>
    <property type="match status" value="1"/>
</dbReference>
<keyword evidence="5" id="KW-0479">Metal-binding</keyword>
<reference evidence="11 12" key="1">
    <citation type="submission" date="2019-06" db="EMBL/GenBank/DDBJ databases">
        <authorList>
            <person name="Li F."/>
        </authorList>
    </citation>
    <scope>NUCLEOTIDE SEQUENCE [LARGE SCALE GENOMIC DNA]</scope>
    <source>
        <strain evidence="11 12">10F1D-1</strain>
    </source>
</reference>
<dbReference type="Gene3D" id="1.20.58.1000">
    <property type="entry name" value="Metal-sensitive repressor, helix protomer"/>
    <property type="match status" value="1"/>
</dbReference>
<dbReference type="FunFam" id="1.20.58.1000:FF:000003">
    <property type="entry name" value="CopY family transcriptional regulator"/>
    <property type="match status" value="1"/>
</dbReference>
<dbReference type="InterPro" id="IPR038390">
    <property type="entry name" value="Metal_Tscrpt_repr_sf"/>
</dbReference>
<gene>
    <name evidence="11" type="ORF">FJ657_06585</name>
</gene>
<evidence type="ECO:0000256" key="8">
    <source>
        <dbReference type="ARBA" id="ARBA00023125"/>
    </source>
</evidence>
<dbReference type="GO" id="GO:0032993">
    <property type="term" value="C:protein-DNA complex"/>
    <property type="evidence" value="ECO:0007669"/>
    <property type="project" value="UniProtKB-ARBA"/>
</dbReference>
<evidence type="ECO:0000256" key="5">
    <source>
        <dbReference type="ARBA" id="ARBA00022723"/>
    </source>
</evidence>
<comment type="caution">
    <text evidence="11">The sequence shown here is derived from an EMBL/GenBank/DDBJ whole genome shotgun (WGS) entry which is preliminary data.</text>
</comment>
<evidence type="ECO:0000256" key="1">
    <source>
        <dbReference type="ARBA" id="ARBA00004496"/>
    </source>
</evidence>
<sequence>MSATPADTTTTAANSAADSPAGHTAHGHGSPGYVDDKDALLKRLRRAEGQVRGIARMVEDDVYCIDILTQVSAATKALETVALALLDDHLSHCVAEATAEGGPVAEEKIREASAAIARLVRS</sequence>
<evidence type="ECO:0000256" key="2">
    <source>
        <dbReference type="ARBA" id="ARBA00005428"/>
    </source>
</evidence>
<comment type="similarity">
    <text evidence="2">Belongs to the CsoR family.</text>
</comment>
<dbReference type="PANTHER" id="PTHR33677">
    <property type="entry name" value="TRANSCRIPTIONAL REPRESSOR FRMR-RELATED"/>
    <property type="match status" value="1"/>
</dbReference>
<protein>
    <submittedName>
        <fullName evidence="11">Metal-sensitive transcriptional regulator</fullName>
    </submittedName>
</protein>
<keyword evidence="6" id="KW-0186">Copper</keyword>
<dbReference type="OrthoDB" id="9811244at2"/>
<keyword evidence="9" id="KW-0804">Transcription</keyword>
<dbReference type="Proteomes" id="UP000316252">
    <property type="component" value="Unassembled WGS sequence"/>
</dbReference>
<proteinExistence type="inferred from homology"/>
<keyword evidence="4" id="KW-0678">Repressor</keyword>
<dbReference type="GO" id="GO:0000976">
    <property type="term" value="F:transcription cis-regulatory region binding"/>
    <property type="evidence" value="ECO:0007669"/>
    <property type="project" value="UniProtKB-ARBA"/>
</dbReference>
<evidence type="ECO:0000256" key="10">
    <source>
        <dbReference type="SAM" id="MobiDB-lite"/>
    </source>
</evidence>
<dbReference type="GO" id="GO:0001217">
    <property type="term" value="F:DNA-binding transcription repressor activity"/>
    <property type="evidence" value="ECO:0007669"/>
    <property type="project" value="UniProtKB-ARBA"/>
</dbReference>
<name>A0A506Y1R0_9MICO</name>
<organism evidence="11 12">
    <name type="scientific">Schumannella soli</name>
    <dbReference type="NCBI Taxonomy" id="2590779"/>
    <lineage>
        <taxon>Bacteria</taxon>
        <taxon>Bacillati</taxon>
        <taxon>Actinomycetota</taxon>
        <taxon>Actinomycetes</taxon>
        <taxon>Micrococcales</taxon>
        <taxon>Microbacteriaceae</taxon>
        <taxon>Schumannella</taxon>
    </lineage>
</organism>
<dbReference type="PANTHER" id="PTHR33677:SF3">
    <property type="entry name" value="COPPER-SENSING TRANSCRIPTIONAL REPRESSOR RICR"/>
    <property type="match status" value="1"/>
</dbReference>
<keyword evidence="3" id="KW-0963">Cytoplasm</keyword>
<evidence type="ECO:0000256" key="3">
    <source>
        <dbReference type="ARBA" id="ARBA00022490"/>
    </source>
</evidence>
<keyword evidence="12" id="KW-1185">Reference proteome</keyword>
<dbReference type="GO" id="GO:0005737">
    <property type="term" value="C:cytoplasm"/>
    <property type="evidence" value="ECO:0007669"/>
    <property type="project" value="UniProtKB-SubCell"/>
</dbReference>
<dbReference type="InterPro" id="IPR003735">
    <property type="entry name" value="Metal_Tscrpt_repr"/>
</dbReference>
<dbReference type="CDD" id="cd10148">
    <property type="entry name" value="CsoR-like_DUF156"/>
    <property type="match status" value="1"/>
</dbReference>
<accession>A0A506Y1R0</accession>
<evidence type="ECO:0000313" key="12">
    <source>
        <dbReference type="Proteomes" id="UP000316252"/>
    </source>
</evidence>
<comment type="subcellular location">
    <subcellularLocation>
        <location evidence="1">Cytoplasm</location>
    </subcellularLocation>
</comment>
<evidence type="ECO:0000313" key="11">
    <source>
        <dbReference type="EMBL" id="TPW75550.1"/>
    </source>
</evidence>
<evidence type="ECO:0000256" key="7">
    <source>
        <dbReference type="ARBA" id="ARBA00023015"/>
    </source>
</evidence>
<feature type="compositionally biased region" description="Low complexity" evidence="10">
    <location>
        <begin position="1"/>
        <end position="21"/>
    </location>
</feature>
<feature type="region of interest" description="Disordered" evidence="10">
    <location>
        <begin position="1"/>
        <end position="34"/>
    </location>
</feature>
<keyword evidence="7" id="KW-0805">Transcription regulation</keyword>
<dbReference type="GO" id="GO:0046872">
    <property type="term" value="F:metal ion binding"/>
    <property type="evidence" value="ECO:0007669"/>
    <property type="project" value="UniProtKB-KW"/>
</dbReference>
<keyword evidence="8" id="KW-0238">DNA-binding</keyword>